<reference evidence="2 3" key="1">
    <citation type="journal article" date="2022" name="Plant J.">
        <title>Strategies of tolerance reflected in two North American maple genomes.</title>
        <authorList>
            <person name="McEvoy S.L."/>
            <person name="Sezen U.U."/>
            <person name="Trouern-Trend A."/>
            <person name="McMahon S.M."/>
            <person name="Schaberg P.G."/>
            <person name="Yang J."/>
            <person name="Wegrzyn J.L."/>
            <person name="Swenson N.G."/>
        </authorList>
    </citation>
    <scope>NUCLEOTIDE SEQUENCE [LARGE SCALE GENOMIC DNA]</scope>
    <source>
        <strain evidence="2">91603</strain>
    </source>
</reference>
<dbReference type="InterPro" id="IPR002156">
    <property type="entry name" value="RNaseH_domain"/>
</dbReference>
<evidence type="ECO:0000313" key="2">
    <source>
        <dbReference type="EMBL" id="KAI9198469.1"/>
    </source>
</evidence>
<sequence length="137" mass="15416">MEFPATDEAATSFLTPVRVQTRIRKRLAKKYKTPRELLALHEGLILAKQHVVNGCWAEADAVNVVAAVNNCEPTNGVAGFLIDDVNALFADVQVFKCQDILRNENSFTHNLTLVDVYSKKIQLWQDICFRDLLNVLS</sequence>
<keyword evidence="3" id="KW-1185">Reference proteome</keyword>
<dbReference type="EMBL" id="JAJSOW010000002">
    <property type="protein sequence ID" value="KAI9198469.1"/>
    <property type="molecule type" value="Genomic_DNA"/>
</dbReference>
<dbReference type="AlphaFoldDB" id="A0AAD5P5E6"/>
<comment type="caution">
    <text evidence="2">The sequence shown here is derived from an EMBL/GenBank/DDBJ whole genome shotgun (WGS) entry which is preliminary data.</text>
</comment>
<proteinExistence type="predicted"/>
<organism evidence="2 3">
    <name type="scientific">Acer negundo</name>
    <name type="common">Box elder</name>
    <dbReference type="NCBI Taxonomy" id="4023"/>
    <lineage>
        <taxon>Eukaryota</taxon>
        <taxon>Viridiplantae</taxon>
        <taxon>Streptophyta</taxon>
        <taxon>Embryophyta</taxon>
        <taxon>Tracheophyta</taxon>
        <taxon>Spermatophyta</taxon>
        <taxon>Magnoliopsida</taxon>
        <taxon>eudicotyledons</taxon>
        <taxon>Gunneridae</taxon>
        <taxon>Pentapetalae</taxon>
        <taxon>rosids</taxon>
        <taxon>malvids</taxon>
        <taxon>Sapindales</taxon>
        <taxon>Sapindaceae</taxon>
        <taxon>Hippocastanoideae</taxon>
        <taxon>Acereae</taxon>
        <taxon>Acer</taxon>
    </lineage>
</organism>
<feature type="domain" description="RNase H type-1" evidence="1">
    <location>
        <begin position="36"/>
        <end position="111"/>
    </location>
</feature>
<evidence type="ECO:0000313" key="3">
    <source>
        <dbReference type="Proteomes" id="UP001064489"/>
    </source>
</evidence>
<dbReference type="Pfam" id="PF13456">
    <property type="entry name" value="RVT_3"/>
    <property type="match status" value="1"/>
</dbReference>
<gene>
    <name evidence="2" type="ORF">LWI28_016491</name>
</gene>
<name>A0AAD5P5E6_ACENE</name>
<accession>A0AAD5P5E6</accession>
<dbReference type="Proteomes" id="UP001064489">
    <property type="component" value="Chromosome 13"/>
</dbReference>
<evidence type="ECO:0000259" key="1">
    <source>
        <dbReference type="Pfam" id="PF13456"/>
    </source>
</evidence>
<protein>
    <recommendedName>
        <fullName evidence="1">RNase H type-1 domain-containing protein</fullName>
    </recommendedName>
</protein>
<dbReference type="GO" id="GO:0003676">
    <property type="term" value="F:nucleic acid binding"/>
    <property type="evidence" value="ECO:0007669"/>
    <property type="project" value="InterPro"/>
</dbReference>
<dbReference type="GO" id="GO:0004523">
    <property type="term" value="F:RNA-DNA hybrid ribonuclease activity"/>
    <property type="evidence" value="ECO:0007669"/>
    <property type="project" value="InterPro"/>
</dbReference>